<dbReference type="EMBL" id="VSSQ01131599">
    <property type="protein sequence ID" value="MPN58643.1"/>
    <property type="molecule type" value="Genomic_DNA"/>
</dbReference>
<sequence>MYDLFHLTHAYEVYDRKSGTMSQRIYAHEYPPPKRDKTHKEGRIPHPGAAKAGWLHGLRNLPGGYRKEGNLPEWAVALRNKNLVNVAVVHGDGTYGIMIENLVKYIQKISPNAAAIAMRSAASRMEKAVQAEINKVEKKLKW</sequence>
<reference evidence="1" key="1">
    <citation type="submission" date="2019-08" db="EMBL/GenBank/DDBJ databases">
        <authorList>
            <person name="Kucharzyk K."/>
            <person name="Murdoch R.W."/>
            <person name="Higgins S."/>
            <person name="Loffler F."/>
        </authorList>
    </citation>
    <scope>NUCLEOTIDE SEQUENCE</scope>
</reference>
<proteinExistence type="predicted"/>
<organism evidence="1">
    <name type="scientific">bioreactor metagenome</name>
    <dbReference type="NCBI Taxonomy" id="1076179"/>
    <lineage>
        <taxon>unclassified sequences</taxon>
        <taxon>metagenomes</taxon>
        <taxon>ecological metagenomes</taxon>
    </lineage>
</organism>
<dbReference type="AlphaFoldDB" id="A0A645JGC5"/>
<evidence type="ECO:0000313" key="1">
    <source>
        <dbReference type="EMBL" id="MPN58643.1"/>
    </source>
</evidence>
<protein>
    <submittedName>
        <fullName evidence="1">Uncharacterized protein</fullName>
    </submittedName>
</protein>
<gene>
    <name evidence="1" type="ORF">SDC9_206351</name>
</gene>
<accession>A0A645JGC5</accession>
<comment type="caution">
    <text evidence="1">The sequence shown here is derived from an EMBL/GenBank/DDBJ whole genome shotgun (WGS) entry which is preliminary data.</text>
</comment>
<name>A0A645JGC5_9ZZZZ</name>